<name>G1SIC0_RABIT</name>
<dbReference type="OrthoDB" id="9610195at2759"/>
<dbReference type="InParanoid" id="G1SIC0"/>
<dbReference type="PROSITE" id="PS50082">
    <property type="entry name" value="WD_REPEATS_2"/>
    <property type="match status" value="1"/>
</dbReference>
<dbReference type="Ensembl" id="ENSOCUT00000002794.3">
    <property type="protein sequence ID" value="ENSOCUP00000002425.3"/>
    <property type="gene ID" value="ENSOCUG00000039018.1"/>
</dbReference>
<feature type="region of interest" description="Disordered" evidence="5">
    <location>
        <begin position="1"/>
        <end position="72"/>
    </location>
</feature>
<evidence type="ECO:0000256" key="1">
    <source>
        <dbReference type="ARBA" id="ARBA00022574"/>
    </source>
</evidence>
<dbReference type="eggNOG" id="ENOG502QR7U">
    <property type="taxonomic scope" value="Eukaryota"/>
</dbReference>
<dbReference type="InterPro" id="IPR001680">
    <property type="entry name" value="WD40_rpt"/>
</dbReference>
<evidence type="ECO:0000259" key="6">
    <source>
        <dbReference type="Pfam" id="PF23760"/>
    </source>
</evidence>
<reference evidence="7" key="3">
    <citation type="submission" date="2025-09" db="UniProtKB">
        <authorList>
            <consortium name="Ensembl"/>
        </authorList>
    </citation>
    <scope>IDENTIFICATION</scope>
    <source>
        <strain evidence="7">Thorbecke</strain>
    </source>
</reference>
<evidence type="ECO:0000256" key="3">
    <source>
        <dbReference type="ARBA" id="ARBA00038022"/>
    </source>
</evidence>
<dbReference type="InterPro" id="IPR036322">
    <property type="entry name" value="WD40_repeat_dom_sf"/>
</dbReference>
<dbReference type="AlphaFoldDB" id="G1SIC0"/>
<dbReference type="PANTHER" id="PTHR19860:SF8">
    <property type="entry name" value="DDB1- AND CUL4-ASSOCIATED FACTOR 12-LIKE PROTEIN 2"/>
    <property type="match status" value="1"/>
</dbReference>
<keyword evidence="2" id="KW-0677">Repeat</keyword>
<dbReference type="GeneTree" id="ENSGT00940000161322"/>
<proteinExistence type="inferred from homology"/>
<feature type="compositionally biased region" description="Low complexity" evidence="5">
    <location>
        <begin position="46"/>
        <end position="59"/>
    </location>
</feature>
<dbReference type="PANTHER" id="PTHR19860">
    <property type="entry name" value="DDB1- AND CUL4-ASSOCIATED FACTOR 12-RELATED"/>
    <property type="match status" value="1"/>
</dbReference>
<feature type="domain" description="DDB1- and CUL4-associated factor 12 beta-propeller" evidence="6">
    <location>
        <begin position="111"/>
        <end position="491"/>
    </location>
</feature>
<dbReference type="SUPFAM" id="SSF50978">
    <property type="entry name" value="WD40 repeat-like"/>
    <property type="match status" value="1"/>
</dbReference>
<dbReference type="SMART" id="SM00320">
    <property type="entry name" value="WD40"/>
    <property type="match status" value="2"/>
</dbReference>
<dbReference type="FunFam" id="2.130.10.10:FF:000497">
    <property type="entry name" value="DDB1 and CUL4-associated factor 12-like 1"/>
    <property type="match status" value="1"/>
</dbReference>
<dbReference type="InterPro" id="IPR051191">
    <property type="entry name" value="DCAF12"/>
</dbReference>
<dbReference type="PROSITE" id="PS50294">
    <property type="entry name" value="WD_REPEATS_REGION"/>
    <property type="match status" value="1"/>
</dbReference>
<evidence type="ECO:0000256" key="5">
    <source>
        <dbReference type="SAM" id="MobiDB-lite"/>
    </source>
</evidence>
<dbReference type="Pfam" id="PF23760">
    <property type="entry name" value="Beta-prop_DCAF12"/>
    <property type="match status" value="1"/>
</dbReference>
<accession>G1SIC0</accession>
<dbReference type="InterPro" id="IPR056151">
    <property type="entry name" value="Beta-prop_DCAF12"/>
</dbReference>
<keyword evidence="1 4" id="KW-0853">WD repeat</keyword>
<dbReference type="HOGENOM" id="CLU_020124_1_0_1"/>
<dbReference type="Gene3D" id="2.130.10.10">
    <property type="entry name" value="YVTN repeat-like/Quinoprotein amine dehydrogenase"/>
    <property type="match status" value="2"/>
</dbReference>
<evidence type="ECO:0000256" key="4">
    <source>
        <dbReference type="PROSITE-ProRule" id="PRU00221"/>
    </source>
</evidence>
<protein>
    <recommendedName>
        <fullName evidence="6">DDB1- and CUL4-associated factor 12 beta-propeller domain-containing protein</fullName>
    </recommendedName>
</protein>
<evidence type="ECO:0000313" key="7">
    <source>
        <dbReference type="Ensembl" id="ENSOCUP00000002425.3"/>
    </source>
</evidence>
<reference evidence="7 8" key="1">
    <citation type="journal article" date="2011" name="Nature">
        <title>A high-resolution map of human evolutionary constraint using 29 mammals.</title>
        <authorList>
            <person name="Lindblad-Toh K."/>
            <person name="Garber M."/>
            <person name="Zuk O."/>
            <person name="Lin M.F."/>
            <person name="Parker B.J."/>
            <person name="Washietl S."/>
            <person name="Kheradpour P."/>
            <person name="Ernst J."/>
            <person name="Jordan G."/>
            <person name="Mauceli E."/>
            <person name="Ward L.D."/>
            <person name="Lowe C.B."/>
            <person name="Holloway A.K."/>
            <person name="Clamp M."/>
            <person name="Gnerre S."/>
            <person name="Alfoldi J."/>
            <person name="Beal K."/>
            <person name="Chang J."/>
            <person name="Clawson H."/>
            <person name="Cuff J."/>
            <person name="Di Palma F."/>
            <person name="Fitzgerald S."/>
            <person name="Flicek P."/>
            <person name="Guttman M."/>
            <person name="Hubisz M.J."/>
            <person name="Jaffe D.B."/>
            <person name="Jungreis I."/>
            <person name="Kent W.J."/>
            <person name="Kostka D."/>
            <person name="Lara M."/>
            <person name="Martins A.L."/>
            <person name="Massingham T."/>
            <person name="Moltke I."/>
            <person name="Raney B.J."/>
            <person name="Rasmussen M.D."/>
            <person name="Robinson J."/>
            <person name="Stark A."/>
            <person name="Vilella A.J."/>
            <person name="Wen J."/>
            <person name="Xie X."/>
            <person name="Zody M.C."/>
            <person name="Baldwin J."/>
            <person name="Bloom T."/>
            <person name="Chin C.W."/>
            <person name="Heiman D."/>
            <person name="Nicol R."/>
            <person name="Nusbaum C."/>
            <person name="Young S."/>
            <person name="Wilkinson J."/>
            <person name="Worley K.C."/>
            <person name="Kovar C.L."/>
            <person name="Muzny D.M."/>
            <person name="Gibbs R.A."/>
            <person name="Cree A."/>
            <person name="Dihn H.H."/>
            <person name="Fowler G."/>
            <person name="Jhangiani S."/>
            <person name="Joshi V."/>
            <person name="Lee S."/>
            <person name="Lewis L.R."/>
            <person name="Nazareth L.V."/>
            <person name="Okwuonu G."/>
            <person name="Santibanez J."/>
            <person name="Warren W.C."/>
            <person name="Mardis E.R."/>
            <person name="Weinstock G.M."/>
            <person name="Wilson R.K."/>
            <person name="Delehaunty K."/>
            <person name="Dooling D."/>
            <person name="Fronik C."/>
            <person name="Fulton L."/>
            <person name="Fulton B."/>
            <person name="Graves T."/>
            <person name="Minx P."/>
            <person name="Sodergren E."/>
            <person name="Birney E."/>
            <person name="Margulies E.H."/>
            <person name="Herrero J."/>
            <person name="Green E.D."/>
            <person name="Haussler D."/>
            <person name="Siepel A."/>
            <person name="Goldman N."/>
            <person name="Pollard K.S."/>
            <person name="Pedersen J.S."/>
            <person name="Lander E.S."/>
            <person name="Kellis M."/>
        </authorList>
    </citation>
    <scope>NUCLEOTIDE SEQUENCE [LARGE SCALE GENOMIC DNA]</scope>
    <source>
        <strain evidence="8">Thorbecke</strain>
    </source>
</reference>
<evidence type="ECO:0000313" key="8">
    <source>
        <dbReference type="Proteomes" id="UP000001811"/>
    </source>
</evidence>
<dbReference type="GO" id="GO:0080008">
    <property type="term" value="C:Cul4-RING E3 ubiquitin ligase complex"/>
    <property type="evidence" value="ECO:0007669"/>
    <property type="project" value="TreeGrafter"/>
</dbReference>
<evidence type="ECO:0000256" key="2">
    <source>
        <dbReference type="ARBA" id="ARBA00022737"/>
    </source>
</evidence>
<organism evidence="7 8">
    <name type="scientific">Oryctolagus cuniculus</name>
    <name type="common">Rabbit</name>
    <dbReference type="NCBI Taxonomy" id="9986"/>
    <lineage>
        <taxon>Eukaryota</taxon>
        <taxon>Metazoa</taxon>
        <taxon>Chordata</taxon>
        <taxon>Craniata</taxon>
        <taxon>Vertebrata</taxon>
        <taxon>Euteleostomi</taxon>
        <taxon>Mammalia</taxon>
        <taxon>Eutheria</taxon>
        <taxon>Euarchontoglires</taxon>
        <taxon>Glires</taxon>
        <taxon>Lagomorpha</taxon>
        <taxon>Leporidae</taxon>
        <taxon>Oryctolagus</taxon>
    </lineage>
</organism>
<dbReference type="KEGG" id="ocu:100352877"/>
<reference evidence="7" key="2">
    <citation type="submission" date="2025-08" db="UniProtKB">
        <authorList>
            <consortium name="Ensembl"/>
        </authorList>
    </citation>
    <scope>IDENTIFICATION</scope>
    <source>
        <strain evidence="7">Thorbecke</strain>
    </source>
</reference>
<feature type="repeat" description="WD" evidence="4">
    <location>
        <begin position="218"/>
        <end position="248"/>
    </location>
</feature>
<feature type="compositionally biased region" description="Polar residues" evidence="5">
    <location>
        <begin position="25"/>
        <end position="39"/>
    </location>
</feature>
<comment type="similarity">
    <text evidence="3">Belongs to the WD repeat DCAF12 family.</text>
</comment>
<dbReference type="InterPro" id="IPR015943">
    <property type="entry name" value="WD40/YVTN_repeat-like_dom_sf"/>
</dbReference>
<sequence>MADGSDTGGCPCHHRRHTAPAATGPPSTLAPQQTGNNKGTAPELEAAAGSSSSKGLAGADGDGRLPDRRQRRSATCRSLVHYLKDREKGGPWRAGVRDFENELFSQAVRSLPGVLKERQLNLGTLNKVFASQWLNSRQVVCGTKCNVLFVLDVYSGQITRLPLIRDMVPRMAGIQLGCGVHAIELNPSKTLMATGGENPNSLAIYHLPSLEPMCLGDRRGHRDWIFAIAWMSDTVVVSGSRDGTLALWWLDPDDVNDSIESDNAVRSPLYAHINPKDLEAIPRANSNPYNYQVRALAFSNKNQELGSVSLDGYFHLWKPENHLSRMLSIRLPYFGENVCLTYCDDCSLYAVGCQSHLSFLDPRQGQHNIRTTHSCEGGTCVCSVSFYQHIITVGTSHGSLLFYDVRAQKFLEDRRGGIPDTSPGSAGKKLKLICGRGWLRHDEILAHYFGGTDEWSNALYTHCYNWPEMKLFTAGGPLFSALHGNYAGLWS</sequence>
<keyword evidence="8" id="KW-1185">Reference proteome</keyword>
<dbReference type="Proteomes" id="UP000001811">
    <property type="component" value="Unplaced"/>
</dbReference>
<dbReference type="GeneID" id="100352877"/>